<dbReference type="InterPro" id="IPR001628">
    <property type="entry name" value="Znf_hrmn_rcpt"/>
</dbReference>
<evidence type="ECO:0000256" key="4">
    <source>
        <dbReference type="ARBA" id="ARBA00022771"/>
    </source>
</evidence>
<evidence type="ECO:0000256" key="6">
    <source>
        <dbReference type="ARBA" id="ARBA00023015"/>
    </source>
</evidence>
<feature type="region of interest" description="Disordered" evidence="12">
    <location>
        <begin position="656"/>
        <end position="677"/>
    </location>
</feature>
<dbReference type="PANTHER" id="PTHR47519:SF4">
    <property type="entry name" value="NUCLEAR HORMONE RECEPTOR FAMILY"/>
    <property type="match status" value="1"/>
</dbReference>
<dbReference type="InterPro" id="IPR052496">
    <property type="entry name" value="Orphan_Nuclear_Rcpt"/>
</dbReference>
<proteinExistence type="inferred from homology"/>
<dbReference type="SUPFAM" id="SSF48508">
    <property type="entry name" value="Nuclear receptor ligand-binding domain"/>
    <property type="match status" value="1"/>
</dbReference>
<keyword evidence="7" id="KW-0238">DNA-binding</keyword>
<dbReference type="InterPro" id="IPR013088">
    <property type="entry name" value="Znf_NHR/GATA"/>
</dbReference>
<feature type="compositionally biased region" description="Low complexity" evidence="12">
    <location>
        <begin position="446"/>
        <end position="485"/>
    </location>
</feature>
<dbReference type="PANTHER" id="PTHR47519">
    <property type="entry name" value="NUCLEAR HORMONE RECEPTOR FAMILY MEMBER NHR-31-RELATED"/>
    <property type="match status" value="1"/>
</dbReference>
<dbReference type="InterPro" id="IPR000536">
    <property type="entry name" value="Nucl_hrmn_rcpt_lig-bd"/>
</dbReference>
<evidence type="ECO:0000256" key="7">
    <source>
        <dbReference type="ARBA" id="ARBA00023125"/>
    </source>
</evidence>
<evidence type="ECO:0000256" key="1">
    <source>
        <dbReference type="ARBA" id="ARBA00004123"/>
    </source>
</evidence>
<keyword evidence="8" id="KW-0804">Transcription</keyword>
<dbReference type="CDD" id="cd06960">
    <property type="entry name" value="NR_DBD_HNF4A"/>
    <property type="match status" value="1"/>
</dbReference>
<evidence type="ECO:0000256" key="12">
    <source>
        <dbReference type="SAM" id="MobiDB-lite"/>
    </source>
</evidence>
<dbReference type="WBParaSite" id="L893_g32432.t1">
    <property type="protein sequence ID" value="L893_g32432.t1"/>
    <property type="gene ID" value="L893_g32432"/>
</dbReference>
<dbReference type="InterPro" id="IPR049636">
    <property type="entry name" value="HNF4-like_DBD"/>
</dbReference>
<evidence type="ECO:0000313" key="16">
    <source>
        <dbReference type="WBParaSite" id="L893_g32432.t1"/>
    </source>
</evidence>
<name>A0A1I8A4A9_9BILA</name>
<accession>A0A1I8A4A9</accession>
<protein>
    <submittedName>
        <fullName evidence="16">Nuclear receptor domain-containing protein</fullName>
    </submittedName>
</protein>
<comment type="function">
    <text evidence="11">Orphan nuclear receptor.</text>
</comment>
<comment type="similarity">
    <text evidence="2">Belongs to the nuclear hormone receptor family.</text>
</comment>
<feature type="region of interest" description="Disordered" evidence="12">
    <location>
        <begin position="437"/>
        <end position="497"/>
    </location>
</feature>
<feature type="compositionally biased region" description="Polar residues" evidence="12">
    <location>
        <begin position="711"/>
        <end position="720"/>
    </location>
</feature>
<feature type="compositionally biased region" description="Low complexity" evidence="12">
    <location>
        <begin position="656"/>
        <end position="668"/>
    </location>
</feature>
<feature type="domain" description="Nuclear receptor" evidence="13">
    <location>
        <begin position="51"/>
        <end position="124"/>
    </location>
</feature>
<keyword evidence="5" id="KW-0862">Zinc</keyword>
<evidence type="ECO:0000256" key="3">
    <source>
        <dbReference type="ARBA" id="ARBA00022723"/>
    </source>
</evidence>
<dbReference type="SMART" id="SM00399">
    <property type="entry name" value="ZnF_C4"/>
    <property type="match status" value="1"/>
</dbReference>
<dbReference type="GO" id="GO:0000978">
    <property type="term" value="F:RNA polymerase II cis-regulatory region sequence-specific DNA binding"/>
    <property type="evidence" value="ECO:0007669"/>
    <property type="project" value="InterPro"/>
</dbReference>
<dbReference type="Proteomes" id="UP000095287">
    <property type="component" value="Unplaced"/>
</dbReference>
<dbReference type="Gene3D" id="3.30.50.10">
    <property type="entry name" value="Erythroid Transcription Factor GATA-1, subunit A"/>
    <property type="match status" value="1"/>
</dbReference>
<keyword evidence="4" id="KW-0863">Zinc-finger</keyword>
<dbReference type="AlphaFoldDB" id="A0A1I8A4A9"/>
<evidence type="ECO:0000256" key="9">
    <source>
        <dbReference type="ARBA" id="ARBA00023170"/>
    </source>
</evidence>
<dbReference type="Pfam" id="PF00104">
    <property type="entry name" value="Hormone_recep"/>
    <property type="match status" value="1"/>
</dbReference>
<keyword evidence="6" id="KW-0805">Transcription regulation</keyword>
<evidence type="ECO:0000259" key="14">
    <source>
        <dbReference type="PROSITE" id="PS51843"/>
    </source>
</evidence>
<organism evidence="15 16">
    <name type="scientific">Steinernema glaseri</name>
    <dbReference type="NCBI Taxonomy" id="37863"/>
    <lineage>
        <taxon>Eukaryota</taxon>
        <taxon>Metazoa</taxon>
        <taxon>Ecdysozoa</taxon>
        <taxon>Nematoda</taxon>
        <taxon>Chromadorea</taxon>
        <taxon>Rhabditida</taxon>
        <taxon>Tylenchina</taxon>
        <taxon>Panagrolaimomorpha</taxon>
        <taxon>Strongyloidoidea</taxon>
        <taxon>Steinernematidae</taxon>
        <taxon>Steinernema</taxon>
    </lineage>
</organism>
<comment type="subcellular location">
    <subcellularLocation>
        <location evidence="1">Nucleus</location>
    </subcellularLocation>
</comment>
<keyword evidence="9" id="KW-0675">Receptor</keyword>
<keyword evidence="15" id="KW-1185">Reference proteome</keyword>
<feature type="region of interest" description="Disordered" evidence="12">
    <location>
        <begin position="689"/>
        <end position="720"/>
    </location>
</feature>
<feature type="domain" description="NR LBD" evidence="14">
    <location>
        <begin position="165"/>
        <end position="433"/>
    </location>
</feature>
<dbReference type="Pfam" id="PF00105">
    <property type="entry name" value="zf-C4"/>
    <property type="match status" value="1"/>
</dbReference>
<evidence type="ECO:0000256" key="5">
    <source>
        <dbReference type="ARBA" id="ARBA00022833"/>
    </source>
</evidence>
<sequence length="720" mass="81534">MTSSGEHSPPCVLDSQCAAVEVPQNRQSLSQHQPVFVEKKLIRTKSVQDSNESCRVCGDGHARMHYGVLTCFGCKDIKKIALLTDVSEYKLQRHILFTDERNSCRFCRFKRCLEVGMDPKAVRPDRDATGRHYQGRSRRAKINTSTEVIEDGPLDDDWIRKLPVDMRTTLMQLMNIELLVSRGDSNQDAKSMYPLPCSSLGKLLDDPTLLDGKRTEIRHEPYRKAQCEELPAVAYRSLIAVIDWVDHLFDIVDLHSSSDKQILVKNGFAPLSIFTCAASTARSTKDQDILCLCNFGYVPKDLHRVVEDCFHLGNRLVERTIDELVNPFRGLNMTEEEVVLLKAIILLNPYLKCLSHEAMDQIADFRDRIQETLYHVVRETHPKEVASSRFGNLLLFLPNITILGNLMCENLQYVRSFGNQQLNGLFVELLDDTEEVDAHDKPMRHSQSSASVSSLATNGSSSSFDSYDQSSISSAAHSDQSSNISDSRFNINHNDDEMNGLSTGMNTYVMTTTASSLPNLDVLSNCMLESDPEYNMTLTPDMFPVMRQASFAQSMEVDGNCETANYQDIVTANRTNIEFSLPNSPDAFTSRANFYIDPNVSDHHFRNSIETQGARHKFTVTKTNTSYPVPRNCQHPHMQHQCENMDYQMQNYPSMQQHQQFHAPQYQHNQTEGSSLSRTQSFPYQQLSFAPVSHGSPQPKPNNNSQQQNSFMNSVYDNVN</sequence>
<dbReference type="GO" id="GO:0003700">
    <property type="term" value="F:DNA-binding transcription factor activity"/>
    <property type="evidence" value="ECO:0007669"/>
    <property type="project" value="InterPro"/>
</dbReference>
<evidence type="ECO:0000256" key="2">
    <source>
        <dbReference type="ARBA" id="ARBA00005993"/>
    </source>
</evidence>
<dbReference type="SUPFAM" id="SSF57716">
    <property type="entry name" value="Glucocorticoid receptor-like (DNA-binding domain)"/>
    <property type="match status" value="1"/>
</dbReference>
<dbReference type="GO" id="GO:0008270">
    <property type="term" value="F:zinc ion binding"/>
    <property type="evidence" value="ECO:0007669"/>
    <property type="project" value="UniProtKB-KW"/>
</dbReference>
<dbReference type="CDD" id="cd06157">
    <property type="entry name" value="NR_LBD"/>
    <property type="match status" value="1"/>
</dbReference>
<dbReference type="InterPro" id="IPR035500">
    <property type="entry name" value="NHR-like_dom_sf"/>
</dbReference>
<reference evidence="16" key="1">
    <citation type="submission" date="2016-11" db="UniProtKB">
        <authorList>
            <consortium name="WormBaseParasite"/>
        </authorList>
    </citation>
    <scope>IDENTIFICATION</scope>
</reference>
<evidence type="ECO:0000313" key="15">
    <source>
        <dbReference type="Proteomes" id="UP000095287"/>
    </source>
</evidence>
<evidence type="ECO:0000259" key="13">
    <source>
        <dbReference type="PROSITE" id="PS51030"/>
    </source>
</evidence>
<dbReference type="PRINTS" id="PR00398">
    <property type="entry name" value="STRDHORMONER"/>
</dbReference>
<keyword evidence="3" id="KW-0479">Metal-binding</keyword>
<feature type="compositionally biased region" description="Low complexity" evidence="12">
    <location>
        <begin position="701"/>
        <end position="710"/>
    </location>
</feature>
<keyword evidence="10" id="KW-0539">Nucleus</keyword>
<dbReference type="SMART" id="SM00430">
    <property type="entry name" value="HOLI"/>
    <property type="match status" value="1"/>
</dbReference>
<dbReference type="GO" id="GO:0005634">
    <property type="term" value="C:nucleus"/>
    <property type="evidence" value="ECO:0007669"/>
    <property type="project" value="UniProtKB-SubCell"/>
</dbReference>
<dbReference type="PROSITE" id="PS51843">
    <property type="entry name" value="NR_LBD"/>
    <property type="match status" value="1"/>
</dbReference>
<dbReference type="PROSITE" id="PS51030">
    <property type="entry name" value="NUCLEAR_REC_DBD_2"/>
    <property type="match status" value="1"/>
</dbReference>
<dbReference type="PRINTS" id="PR00047">
    <property type="entry name" value="STROIDFINGER"/>
</dbReference>
<evidence type="ECO:0000256" key="8">
    <source>
        <dbReference type="ARBA" id="ARBA00023163"/>
    </source>
</evidence>
<evidence type="ECO:0000256" key="10">
    <source>
        <dbReference type="ARBA" id="ARBA00023242"/>
    </source>
</evidence>
<dbReference type="Gene3D" id="1.10.565.10">
    <property type="entry name" value="Retinoid X Receptor"/>
    <property type="match status" value="1"/>
</dbReference>
<dbReference type="InterPro" id="IPR001723">
    <property type="entry name" value="Nuclear_hrmn_rcpt"/>
</dbReference>
<evidence type="ECO:0000256" key="11">
    <source>
        <dbReference type="ARBA" id="ARBA00037512"/>
    </source>
</evidence>